<dbReference type="AlphaFoldDB" id="A0A4D9E213"/>
<dbReference type="GO" id="GO:0008289">
    <property type="term" value="F:lipid binding"/>
    <property type="evidence" value="ECO:0007669"/>
    <property type="project" value="InterPro"/>
</dbReference>
<accession>A0A4D9E213</accession>
<evidence type="ECO:0000313" key="3">
    <source>
        <dbReference type="EMBL" id="TFK02238.1"/>
    </source>
</evidence>
<reference evidence="3 4" key="2">
    <citation type="submission" date="2019-04" db="EMBL/GenBank/DDBJ databases">
        <title>The genome sequence of big-headed turtle.</title>
        <authorList>
            <person name="Gong S."/>
        </authorList>
    </citation>
    <scope>NUCLEOTIDE SEQUENCE [LARGE SCALE GENOMIC DNA]</scope>
    <source>
        <strain evidence="3">DO16091913</strain>
        <tissue evidence="3">Muscle</tissue>
    </source>
</reference>
<proteinExistence type="predicted"/>
<evidence type="ECO:0000259" key="2">
    <source>
        <dbReference type="Pfam" id="PF01273"/>
    </source>
</evidence>
<keyword evidence="4" id="KW-1185">Reference proteome</keyword>
<dbReference type="InterPro" id="IPR017942">
    <property type="entry name" value="Lipid-bd_serum_glycop_N"/>
</dbReference>
<protein>
    <submittedName>
        <fullName evidence="3">BPI fold-containing family B member 4</fullName>
    </submittedName>
</protein>
<dbReference type="SUPFAM" id="SSF55394">
    <property type="entry name" value="Bactericidal permeability-increasing protein, BPI"/>
    <property type="match status" value="1"/>
</dbReference>
<dbReference type="STRING" id="55544.A0A4D9E213"/>
<dbReference type="EMBL" id="QXTE01000198">
    <property type="protein sequence ID" value="TFK02238.1"/>
    <property type="molecule type" value="Genomic_DNA"/>
</dbReference>
<dbReference type="InterPro" id="IPR017943">
    <property type="entry name" value="Bactericidal_perm-incr_a/b_dom"/>
</dbReference>
<name>A0A4D9E213_9SAUR</name>
<dbReference type="OrthoDB" id="9836509at2759"/>
<dbReference type="InterPro" id="IPR051660">
    <property type="entry name" value="BPI_fold-BPI/LBP"/>
</dbReference>
<feature type="region of interest" description="Disordered" evidence="1">
    <location>
        <begin position="333"/>
        <end position="360"/>
    </location>
</feature>
<reference evidence="3 4" key="1">
    <citation type="submission" date="2019-04" db="EMBL/GenBank/DDBJ databases">
        <title>Draft genome of the big-headed turtle Platysternon megacephalum.</title>
        <authorList>
            <person name="Gong S."/>
        </authorList>
    </citation>
    <scope>NUCLEOTIDE SEQUENCE [LARGE SCALE GENOMIC DNA]</scope>
    <source>
        <strain evidence="3">DO16091913</strain>
        <tissue evidence="3">Muscle</tissue>
    </source>
</reference>
<dbReference type="Pfam" id="PF01273">
    <property type="entry name" value="LBP_BPI_CETP"/>
    <property type="match status" value="1"/>
</dbReference>
<feature type="domain" description="Lipid-binding serum glycoprotein N-terminal" evidence="2">
    <location>
        <begin position="133"/>
        <end position="259"/>
    </location>
</feature>
<gene>
    <name evidence="3" type="ORF">DR999_PMT15517</name>
</gene>
<organism evidence="3 4">
    <name type="scientific">Platysternon megacephalum</name>
    <name type="common">big-headed turtle</name>
    <dbReference type="NCBI Taxonomy" id="55544"/>
    <lineage>
        <taxon>Eukaryota</taxon>
        <taxon>Metazoa</taxon>
        <taxon>Chordata</taxon>
        <taxon>Craniata</taxon>
        <taxon>Vertebrata</taxon>
        <taxon>Euteleostomi</taxon>
        <taxon>Archelosauria</taxon>
        <taxon>Testudinata</taxon>
        <taxon>Testudines</taxon>
        <taxon>Cryptodira</taxon>
        <taxon>Durocryptodira</taxon>
        <taxon>Testudinoidea</taxon>
        <taxon>Platysternidae</taxon>
        <taxon>Platysternon</taxon>
    </lineage>
</organism>
<dbReference type="Proteomes" id="UP000297703">
    <property type="component" value="Unassembled WGS sequence"/>
</dbReference>
<sequence length="459" mass="49101">MCVTPGSRIELFCHRCQSTLQLAWGEEGGCFISASEKKALGSHSGTSKDPGMIYFRLLGKIHTALSTFPVSTGIPPFNHWAAFLLFFGYLFHETTQRARRYQRAAPAAGDPPVTGPIPGGDIGSAGLLGAELSKVVGLRIEEVTAPNVTLDVLSNSVLEITLKLKLHIAVTSPLDLLGEIIEVEVLKNITIAIRRGDPSLVLEDCKTPLGYMDIKVLKASSLPLENEILTLVTRVLDRTLPQILQKILCPVIGAVVSSLDGTSLSTARLPPGGNSPSSVFKMSFNPNVIVLELTGRSLIEQTLPPLPENTTEPYGTPGRAALQRAAVRYAGPGRTATCSRPVRRAGPHRNVQPYGTPGRAAPHRAAVRYTGTGRTATCSRTARQAIYSRSGSALLGWALCAFEWATLSPANAITTQVFKSPKAAGSPVLMPWLLQAPRSIVRNDPVSRGAWCTAAYGLL</sequence>
<evidence type="ECO:0000256" key="1">
    <source>
        <dbReference type="SAM" id="MobiDB-lite"/>
    </source>
</evidence>
<comment type="caution">
    <text evidence="3">The sequence shown here is derived from an EMBL/GenBank/DDBJ whole genome shotgun (WGS) entry which is preliminary data.</text>
</comment>
<dbReference type="Gene3D" id="3.15.10.10">
    <property type="entry name" value="Bactericidal permeability-increasing protein, domain 1"/>
    <property type="match status" value="1"/>
</dbReference>
<dbReference type="PANTHER" id="PTHR46019">
    <property type="entry name" value="BPI FOLD-CONTAINING FAMILY B MEMBER 4-RELATED"/>
    <property type="match status" value="1"/>
</dbReference>
<dbReference type="PANTHER" id="PTHR46019:SF7">
    <property type="entry name" value="BPI FOLD CONTAINING FAMILY B, MEMBER 5"/>
    <property type="match status" value="1"/>
</dbReference>
<evidence type="ECO:0000313" key="4">
    <source>
        <dbReference type="Proteomes" id="UP000297703"/>
    </source>
</evidence>